<protein>
    <submittedName>
        <fullName evidence="2">CCAAT-binding factor domain-containing protein</fullName>
    </submittedName>
</protein>
<evidence type="ECO:0000313" key="1">
    <source>
        <dbReference type="Proteomes" id="UP000887580"/>
    </source>
</evidence>
<reference evidence="2" key="1">
    <citation type="submission" date="2022-11" db="UniProtKB">
        <authorList>
            <consortium name="WormBaseParasite"/>
        </authorList>
    </citation>
    <scope>IDENTIFICATION</scope>
</reference>
<dbReference type="Proteomes" id="UP000887580">
    <property type="component" value="Unplaced"/>
</dbReference>
<proteinExistence type="predicted"/>
<dbReference type="WBParaSite" id="PS1159_v2.g8204.t1">
    <property type="protein sequence ID" value="PS1159_v2.g8204.t1"/>
    <property type="gene ID" value="PS1159_v2.g8204"/>
</dbReference>
<sequence length="906" mass="103938">MNADKTKNNKASKRENNFPLVRINEGEKWYEHEYNEKLDAKIKQDPAKLAEAEKMATKLLERDCERAEILRKQKGQSDAGWISKVIKSGTQADKISAVQLMSQMDPVHSLSHVNSLIELLKKHRTREGIPILSALKDIFVDELLPENRKLVSFKLRPIKNLEKLSSGNIQTVEKRLILWKFEDDLKKCYDQFVQILEAIASSQIETVAVHACRIISELLTKKPEQEAVLLGSLANKLGHPNKVVASSVSDFLYTVCNEHPAMRFTVVSEVERVTFRKNIPLKAQMVTFRKNIPLKAQMYATHFMSRIVFAEGDSEIAVKLLQIYFTLFKLLIKAELDNHRIVAIIMIGANRALPYAKDKVDQLMPEIDSLYKIVHVEKFSIALAALKVLFQMQNLSKSFSDRFYCTFYRRLLTIHSSTHDTELFHLLERVILSDDSNERVKAFLKRMLQLALCNPPAFATAALLLYFKVSQQKQGIIKLTKNATDVLLANTIGKGMESDDEEEHYVDVDVAPKREKKPVIQKIIYVKGKAVTKLTEPKENKLEAKPEVNGIHGQKGWIHRKDPTQKSEAIKHLGYNHEARNPLFANADTVVDTELFLLSQHYHPTVAVFAQNIIDGKPIKYNGDPLQDFTLIRFLDRFSFKNPKVSTFEKAPIFQHKYNPRGIRKLGPSSQDYVTKHIDEIPIDERYLHHFASMKLQNASKKKKDEDFDDAVSVDSDEFETIMDRFEPGEANDDFDVNFGEMFGPEKSRDKKAKKQKRKDDDDEGDEDDLDVDEAEFMYSDDDEGLDGDDDEEVDGGDDDEEEEEMDDDEADDDDEEVDEDDDEIEEDESDSAPPKRKTKFDLDDMDSDEEADDYSAQLGYAKDALQSAEKIDDFMDFEDEDESLQKKKKKQKVKKPKGFKKRRKA</sequence>
<organism evidence="1 2">
    <name type="scientific">Panagrolaimus sp. PS1159</name>
    <dbReference type="NCBI Taxonomy" id="55785"/>
    <lineage>
        <taxon>Eukaryota</taxon>
        <taxon>Metazoa</taxon>
        <taxon>Ecdysozoa</taxon>
        <taxon>Nematoda</taxon>
        <taxon>Chromadorea</taxon>
        <taxon>Rhabditida</taxon>
        <taxon>Tylenchina</taxon>
        <taxon>Panagrolaimomorpha</taxon>
        <taxon>Panagrolaimoidea</taxon>
        <taxon>Panagrolaimidae</taxon>
        <taxon>Panagrolaimus</taxon>
    </lineage>
</organism>
<accession>A0AC35GRW2</accession>
<name>A0AC35GRW2_9BILA</name>
<evidence type="ECO:0000313" key="2">
    <source>
        <dbReference type="WBParaSite" id="PS1159_v2.g8204.t1"/>
    </source>
</evidence>